<keyword evidence="4 15" id="KW-0285">Flavoprotein</keyword>
<comment type="similarity">
    <text evidence="15">Belongs to the ribF family.</text>
</comment>
<keyword evidence="7 15" id="KW-0548">Nucleotidyltransferase</keyword>
<dbReference type="CDD" id="cd02064">
    <property type="entry name" value="FAD_synthetase_N"/>
    <property type="match status" value="1"/>
</dbReference>
<dbReference type="PANTHER" id="PTHR22749:SF6">
    <property type="entry name" value="RIBOFLAVIN KINASE"/>
    <property type="match status" value="1"/>
</dbReference>
<dbReference type="InterPro" id="IPR015864">
    <property type="entry name" value="FAD_synthase"/>
</dbReference>
<dbReference type="PIRSF" id="PIRSF004491">
    <property type="entry name" value="FAD_Synth"/>
    <property type="match status" value="1"/>
</dbReference>
<reference evidence="17" key="1">
    <citation type="submission" date="2022-07" db="EMBL/GenBank/DDBJ databases">
        <title>Description and genome-wide analysis of Profundicola chukchiensis gen. nov., sp. nov., marine bacteria isolated from bottom sediments of the Chukchi Sea.</title>
        <authorList>
            <person name="Romanenko L."/>
            <person name="Otstavnykh N."/>
            <person name="Kurilenko V."/>
            <person name="Eremeev V."/>
            <person name="Velansky P."/>
            <person name="Mikhailov V."/>
            <person name="Isaeva M."/>
        </authorList>
    </citation>
    <scope>NUCLEOTIDE SEQUENCE</scope>
    <source>
        <strain evidence="17">KMM 9713</strain>
    </source>
</reference>
<evidence type="ECO:0000256" key="5">
    <source>
        <dbReference type="ARBA" id="ARBA00022643"/>
    </source>
</evidence>
<dbReference type="RefSeq" id="WP_304419760.1">
    <property type="nucleotide sequence ID" value="NZ_JANCMU010000001.1"/>
</dbReference>
<dbReference type="FunFam" id="2.40.30.30:FF:000003">
    <property type="entry name" value="Riboflavin biosynthesis protein"/>
    <property type="match status" value="1"/>
</dbReference>
<evidence type="ECO:0000256" key="6">
    <source>
        <dbReference type="ARBA" id="ARBA00022679"/>
    </source>
</evidence>
<comment type="function">
    <text evidence="1">Catalyzes the phosphorylation of riboflavin to FMN followed by the adenylation of FMN to FAD.</text>
</comment>
<keyword evidence="11 15" id="KW-0067">ATP-binding</keyword>
<evidence type="ECO:0000256" key="7">
    <source>
        <dbReference type="ARBA" id="ARBA00022695"/>
    </source>
</evidence>
<keyword evidence="8 15" id="KW-0547">Nucleotide-binding</keyword>
<dbReference type="InterPro" id="IPR015865">
    <property type="entry name" value="Riboflavin_kinase_bac/euk"/>
</dbReference>
<dbReference type="AlphaFoldDB" id="A0A9X4MWV9"/>
<accession>A0A9X4MWV9</accession>
<dbReference type="SUPFAM" id="SSF52374">
    <property type="entry name" value="Nucleotidylyl transferase"/>
    <property type="match status" value="1"/>
</dbReference>
<keyword evidence="18" id="KW-1185">Reference proteome</keyword>
<dbReference type="NCBIfam" id="NF004162">
    <property type="entry name" value="PRK05627.1-5"/>
    <property type="match status" value="1"/>
</dbReference>
<comment type="catalytic activity">
    <reaction evidence="14 15">
        <text>FMN + ATP + H(+) = FAD + diphosphate</text>
        <dbReference type="Rhea" id="RHEA:17237"/>
        <dbReference type="ChEBI" id="CHEBI:15378"/>
        <dbReference type="ChEBI" id="CHEBI:30616"/>
        <dbReference type="ChEBI" id="CHEBI:33019"/>
        <dbReference type="ChEBI" id="CHEBI:57692"/>
        <dbReference type="ChEBI" id="CHEBI:58210"/>
        <dbReference type="EC" id="2.7.7.2"/>
    </reaction>
</comment>
<evidence type="ECO:0000256" key="8">
    <source>
        <dbReference type="ARBA" id="ARBA00022741"/>
    </source>
</evidence>
<sequence length="308" mass="35891">MDVIPHIQTIPENQRTILTLGMFDGVHKGHQKIIRYLNEITKDTNAKSCLLTFWPHPRLVLHQDYDLKLLTLHEEKIRLLEKFDLDLLYVQPFDHDFSRMSSIEFVRDFLVGQLNVHTLIIGYDHRFGRNREGSFELLEELSELYQFNVVQLEAIIEGDRPISSTKIRNALLEGNLNYANEALGYQYSITGKVIRGDGIGKTLGFPTINLEVDKLKLLPKDGVYGVQLEIENKNYFGLMNIGFRPTIDNVQHRVEVFILDFEGDLYEEEIRVELITRIRDERKFESKDHLVAQIQKDEAEFRGFIKSL</sequence>
<dbReference type="Pfam" id="PF01687">
    <property type="entry name" value="Flavokinase"/>
    <property type="match status" value="1"/>
</dbReference>
<dbReference type="Proteomes" id="UP001152599">
    <property type="component" value="Unassembled WGS sequence"/>
</dbReference>
<feature type="domain" description="Riboflavin kinase" evidence="16">
    <location>
        <begin position="182"/>
        <end position="306"/>
    </location>
</feature>
<dbReference type="GO" id="GO:0009231">
    <property type="term" value="P:riboflavin biosynthetic process"/>
    <property type="evidence" value="ECO:0007669"/>
    <property type="project" value="InterPro"/>
</dbReference>
<dbReference type="GO" id="GO:0006747">
    <property type="term" value="P:FAD biosynthetic process"/>
    <property type="evidence" value="ECO:0007669"/>
    <property type="project" value="UniProtKB-UniRule"/>
</dbReference>
<evidence type="ECO:0000256" key="1">
    <source>
        <dbReference type="ARBA" id="ARBA00002121"/>
    </source>
</evidence>
<dbReference type="InterPro" id="IPR002606">
    <property type="entry name" value="Riboflavin_kinase_bac"/>
</dbReference>
<dbReference type="EMBL" id="JANCMU010000001">
    <property type="protein sequence ID" value="MDG4945022.1"/>
    <property type="molecule type" value="Genomic_DNA"/>
</dbReference>
<comment type="pathway">
    <text evidence="3 15">Cofactor biosynthesis; FMN biosynthesis; FMN from riboflavin (ATP route): step 1/1.</text>
</comment>
<dbReference type="InterPro" id="IPR014729">
    <property type="entry name" value="Rossmann-like_a/b/a_fold"/>
</dbReference>
<evidence type="ECO:0000256" key="10">
    <source>
        <dbReference type="ARBA" id="ARBA00022827"/>
    </source>
</evidence>
<evidence type="ECO:0000256" key="4">
    <source>
        <dbReference type="ARBA" id="ARBA00022630"/>
    </source>
</evidence>
<dbReference type="EC" id="2.7.7.2" evidence="15"/>
<keyword evidence="10 15" id="KW-0274">FAD</keyword>
<comment type="pathway">
    <text evidence="2 15">Cofactor biosynthesis; FAD biosynthesis; FAD from FMN: step 1/1.</text>
</comment>
<evidence type="ECO:0000256" key="14">
    <source>
        <dbReference type="ARBA" id="ARBA00049494"/>
    </source>
</evidence>
<proteinExistence type="inferred from homology"/>
<evidence type="ECO:0000256" key="2">
    <source>
        <dbReference type="ARBA" id="ARBA00004726"/>
    </source>
</evidence>
<dbReference type="Pfam" id="PF06574">
    <property type="entry name" value="FAD_syn"/>
    <property type="match status" value="1"/>
</dbReference>
<dbReference type="GO" id="GO:0003919">
    <property type="term" value="F:FMN adenylyltransferase activity"/>
    <property type="evidence" value="ECO:0007669"/>
    <property type="project" value="UniProtKB-UniRule"/>
</dbReference>
<dbReference type="PANTHER" id="PTHR22749">
    <property type="entry name" value="RIBOFLAVIN KINASE/FMN ADENYLYLTRANSFERASE"/>
    <property type="match status" value="1"/>
</dbReference>
<dbReference type="SMART" id="SM00904">
    <property type="entry name" value="Flavokinase"/>
    <property type="match status" value="1"/>
</dbReference>
<keyword evidence="12" id="KW-0511">Multifunctional enzyme</keyword>
<dbReference type="Gene3D" id="2.40.30.30">
    <property type="entry name" value="Riboflavin kinase-like"/>
    <property type="match status" value="1"/>
</dbReference>
<evidence type="ECO:0000256" key="12">
    <source>
        <dbReference type="ARBA" id="ARBA00023268"/>
    </source>
</evidence>
<dbReference type="SUPFAM" id="SSF82114">
    <property type="entry name" value="Riboflavin kinase-like"/>
    <property type="match status" value="1"/>
</dbReference>
<dbReference type="FunFam" id="3.40.50.620:FF:000021">
    <property type="entry name" value="Riboflavin biosynthesis protein"/>
    <property type="match status" value="1"/>
</dbReference>
<evidence type="ECO:0000256" key="9">
    <source>
        <dbReference type="ARBA" id="ARBA00022777"/>
    </source>
</evidence>
<dbReference type="NCBIfam" id="TIGR00083">
    <property type="entry name" value="ribF"/>
    <property type="match status" value="1"/>
</dbReference>
<comment type="catalytic activity">
    <reaction evidence="13 15">
        <text>riboflavin + ATP = FMN + ADP + H(+)</text>
        <dbReference type="Rhea" id="RHEA:14357"/>
        <dbReference type="ChEBI" id="CHEBI:15378"/>
        <dbReference type="ChEBI" id="CHEBI:30616"/>
        <dbReference type="ChEBI" id="CHEBI:57986"/>
        <dbReference type="ChEBI" id="CHEBI:58210"/>
        <dbReference type="ChEBI" id="CHEBI:456216"/>
        <dbReference type="EC" id="2.7.1.26"/>
    </reaction>
</comment>
<dbReference type="Gene3D" id="3.40.50.620">
    <property type="entry name" value="HUPs"/>
    <property type="match status" value="1"/>
</dbReference>
<dbReference type="GO" id="GO:0009398">
    <property type="term" value="P:FMN biosynthetic process"/>
    <property type="evidence" value="ECO:0007669"/>
    <property type="project" value="UniProtKB-UniRule"/>
</dbReference>
<evidence type="ECO:0000256" key="3">
    <source>
        <dbReference type="ARBA" id="ARBA00005201"/>
    </source>
</evidence>
<name>A0A9X4MWV9_9FLAO</name>
<dbReference type="InterPro" id="IPR023468">
    <property type="entry name" value="Riboflavin_kinase"/>
</dbReference>
<gene>
    <name evidence="17" type="ORF">NMK71_01220</name>
</gene>
<protein>
    <recommendedName>
        <fullName evidence="15">Riboflavin biosynthesis protein</fullName>
    </recommendedName>
    <domain>
        <recommendedName>
            <fullName evidence="15">Riboflavin kinase</fullName>
            <ecNumber evidence="15">2.7.1.26</ecNumber>
        </recommendedName>
        <alternativeName>
            <fullName evidence="15">Flavokinase</fullName>
        </alternativeName>
    </domain>
    <domain>
        <recommendedName>
            <fullName evidence="15">FMN adenylyltransferase</fullName>
            <ecNumber evidence="15">2.7.7.2</ecNumber>
        </recommendedName>
        <alternativeName>
            <fullName evidence="15">FAD pyrophosphorylase</fullName>
        </alternativeName>
        <alternativeName>
            <fullName evidence="15">FAD synthase</fullName>
        </alternativeName>
    </domain>
</protein>
<evidence type="ECO:0000256" key="15">
    <source>
        <dbReference type="PIRNR" id="PIRNR004491"/>
    </source>
</evidence>
<evidence type="ECO:0000313" key="18">
    <source>
        <dbReference type="Proteomes" id="UP001152599"/>
    </source>
</evidence>
<evidence type="ECO:0000256" key="13">
    <source>
        <dbReference type="ARBA" id="ARBA00047880"/>
    </source>
</evidence>
<organism evidence="17 18">
    <name type="scientific">Profundicola chukchiensis</name>
    <dbReference type="NCBI Taxonomy" id="2961959"/>
    <lineage>
        <taxon>Bacteria</taxon>
        <taxon>Pseudomonadati</taxon>
        <taxon>Bacteroidota</taxon>
        <taxon>Flavobacteriia</taxon>
        <taxon>Flavobacteriales</taxon>
        <taxon>Weeksellaceae</taxon>
        <taxon>Profundicola</taxon>
    </lineage>
</organism>
<evidence type="ECO:0000259" key="16">
    <source>
        <dbReference type="SMART" id="SM00904"/>
    </source>
</evidence>
<dbReference type="GO" id="GO:0005524">
    <property type="term" value="F:ATP binding"/>
    <property type="evidence" value="ECO:0007669"/>
    <property type="project" value="UniProtKB-UniRule"/>
</dbReference>
<dbReference type="InterPro" id="IPR023465">
    <property type="entry name" value="Riboflavin_kinase_dom_sf"/>
</dbReference>
<evidence type="ECO:0000256" key="11">
    <source>
        <dbReference type="ARBA" id="ARBA00022840"/>
    </source>
</evidence>
<keyword evidence="6 15" id="KW-0808">Transferase</keyword>
<dbReference type="GO" id="GO:0008531">
    <property type="term" value="F:riboflavin kinase activity"/>
    <property type="evidence" value="ECO:0007669"/>
    <property type="project" value="UniProtKB-UniRule"/>
</dbReference>
<comment type="caution">
    <text evidence="17">The sequence shown here is derived from an EMBL/GenBank/DDBJ whole genome shotgun (WGS) entry which is preliminary data.</text>
</comment>
<keyword evidence="9 15" id="KW-0418">Kinase</keyword>
<evidence type="ECO:0000313" key="17">
    <source>
        <dbReference type="EMBL" id="MDG4945022.1"/>
    </source>
</evidence>
<dbReference type="NCBIfam" id="NF004160">
    <property type="entry name" value="PRK05627.1-3"/>
    <property type="match status" value="1"/>
</dbReference>
<keyword evidence="5 15" id="KW-0288">FMN</keyword>
<dbReference type="EC" id="2.7.1.26" evidence="15"/>